<name>A0A0F9M070_9ZZZZ</name>
<evidence type="ECO:0000256" key="1">
    <source>
        <dbReference type="SAM" id="Phobius"/>
    </source>
</evidence>
<keyword evidence="1" id="KW-1133">Transmembrane helix</keyword>
<reference evidence="2" key="1">
    <citation type="journal article" date="2015" name="Nature">
        <title>Complex archaea that bridge the gap between prokaryotes and eukaryotes.</title>
        <authorList>
            <person name="Spang A."/>
            <person name="Saw J.H."/>
            <person name="Jorgensen S.L."/>
            <person name="Zaremba-Niedzwiedzka K."/>
            <person name="Martijn J."/>
            <person name="Lind A.E."/>
            <person name="van Eijk R."/>
            <person name="Schleper C."/>
            <person name="Guy L."/>
            <person name="Ettema T.J."/>
        </authorList>
    </citation>
    <scope>NUCLEOTIDE SEQUENCE</scope>
</reference>
<dbReference type="EMBL" id="LAZR01005542">
    <property type="protein sequence ID" value="KKM99063.1"/>
    <property type="molecule type" value="Genomic_DNA"/>
</dbReference>
<dbReference type="AlphaFoldDB" id="A0A0F9M070"/>
<comment type="caution">
    <text evidence="2">The sequence shown here is derived from an EMBL/GenBank/DDBJ whole genome shotgun (WGS) entry which is preliminary data.</text>
</comment>
<feature type="transmembrane region" description="Helical" evidence="1">
    <location>
        <begin position="21"/>
        <end position="38"/>
    </location>
</feature>
<sequence length="84" mass="9249">MQYLTQLLNALYLPSLLKSKRFWSAVIGLVAIVVAAYQPGLEPYMPQFITAATVAIMMLVGGYSLQDAVAAGVKAYMEYKDENK</sequence>
<feature type="transmembrane region" description="Helical" evidence="1">
    <location>
        <begin position="44"/>
        <end position="65"/>
    </location>
</feature>
<keyword evidence="1" id="KW-0472">Membrane</keyword>
<accession>A0A0F9M070</accession>
<gene>
    <name evidence="2" type="ORF">LCGC14_1151590</name>
</gene>
<evidence type="ECO:0000313" key="2">
    <source>
        <dbReference type="EMBL" id="KKM99063.1"/>
    </source>
</evidence>
<protein>
    <submittedName>
        <fullName evidence="2">Uncharacterized protein</fullName>
    </submittedName>
</protein>
<organism evidence="2">
    <name type="scientific">marine sediment metagenome</name>
    <dbReference type="NCBI Taxonomy" id="412755"/>
    <lineage>
        <taxon>unclassified sequences</taxon>
        <taxon>metagenomes</taxon>
        <taxon>ecological metagenomes</taxon>
    </lineage>
</organism>
<proteinExistence type="predicted"/>
<keyword evidence="1" id="KW-0812">Transmembrane</keyword>